<name>A0AAD7AFY0_9AGAR</name>
<evidence type="ECO:0000256" key="1">
    <source>
        <dbReference type="SAM" id="MobiDB-lite"/>
    </source>
</evidence>
<dbReference type="AlphaFoldDB" id="A0AAD7AFY0"/>
<sequence length="282" mass="30308">MPVSSLLAPTPQPAIVTATKEPRRCVRALRAARMYLPDRVGAKSAAWLSYSTCAHPIRYSIAATQTRPHHAIHAVPSRLSAPFVGTAAQPREDGRGRSALGGGGGWPRGRQEEGVEREQVNLVTGAHEGEGGGGSEQRMEWIARSRHGGHGGKQQLRVVGGCPCAMRRTRRANLSVGPSSALNHRRTLGSRALDEHTTARRCHEVPPRCGSSSRTGCGMKGVYEENNNRNALLVRCTSTGSAGPDQVHKTKAQFSVSAIRILLRGRRGEAEGRVDRVHAAPH</sequence>
<proteinExistence type="predicted"/>
<evidence type="ECO:0000313" key="2">
    <source>
        <dbReference type="EMBL" id="KAJ7357870.1"/>
    </source>
</evidence>
<feature type="region of interest" description="Disordered" evidence="1">
    <location>
        <begin position="87"/>
        <end position="117"/>
    </location>
</feature>
<evidence type="ECO:0000313" key="3">
    <source>
        <dbReference type="Proteomes" id="UP001218218"/>
    </source>
</evidence>
<comment type="caution">
    <text evidence="2">The sequence shown here is derived from an EMBL/GenBank/DDBJ whole genome shotgun (WGS) entry which is preliminary data.</text>
</comment>
<gene>
    <name evidence="2" type="ORF">DFH08DRAFT_932277</name>
</gene>
<organism evidence="2 3">
    <name type="scientific">Mycena albidolilacea</name>
    <dbReference type="NCBI Taxonomy" id="1033008"/>
    <lineage>
        <taxon>Eukaryota</taxon>
        <taxon>Fungi</taxon>
        <taxon>Dikarya</taxon>
        <taxon>Basidiomycota</taxon>
        <taxon>Agaricomycotina</taxon>
        <taxon>Agaricomycetes</taxon>
        <taxon>Agaricomycetidae</taxon>
        <taxon>Agaricales</taxon>
        <taxon>Marasmiineae</taxon>
        <taxon>Mycenaceae</taxon>
        <taxon>Mycena</taxon>
    </lineage>
</organism>
<accession>A0AAD7AFY0</accession>
<dbReference type="EMBL" id="JARIHO010000007">
    <property type="protein sequence ID" value="KAJ7357870.1"/>
    <property type="molecule type" value="Genomic_DNA"/>
</dbReference>
<protein>
    <submittedName>
        <fullName evidence="2">Uncharacterized protein</fullName>
    </submittedName>
</protein>
<keyword evidence="3" id="KW-1185">Reference proteome</keyword>
<dbReference type="Proteomes" id="UP001218218">
    <property type="component" value="Unassembled WGS sequence"/>
</dbReference>
<reference evidence="2" key="1">
    <citation type="submission" date="2023-03" db="EMBL/GenBank/DDBJ databases">
        <title>Massive genome expansion in bonnet fungi (Mycena s.s.) driven by repeated elements and novel gene families across ecological guilds.</title>
        <authorList>
            <consortium name="Lawrence Berkeley National Laboratory"/>
            <person name="Harder C.B."/>
            <person name="Miyauchi S."/>
            <person name="Viragh M."/>
            <person name="Kuo A."/>
            <person name="Thoen E."/>
            <person name="Andreopoulos B."/>
            <person name="Lu D."/>
            <person name="Skrede I."/>
            <person name="Drula E."/>
            <person name="Henrissat B."/>
            <person name="Morin E."/>
            <person name="Kohler A."/>
            <person name="Barry K."/>
            <person name="LaButti K."/>
            <person name="Morin E."/>
            <person name="Salamov A."/>
            <person name="Lipzen A."/>
            <person name="Mereny Z."/>
            <person name="Hegedus B."/>
            <person name="Baldrian P."/>
            <person name="Stursova M."/>
            <person name="Weitz H."/>
            <person name="Taylor A."/>
            <person name="Grigoriev I.V."/>
            <person name="Nagy L.G."/>
            <person name="Martin F."/>
            <person name="Kauserud H."/>
        </authorList>
    </citation>
    <scope>NUCLEOTIDE SEQUENCE</scope>
    <source>
        <strain evidence="2">CBHHK002</strain>
    </source>
</reference>